<dbReference type="Pfam" id="PF02626">
    <property type="entry name" value="CT_A_B"/>
    <property type="match status" value="1"/>
</dbReference>
<dbReference type="PANTHER" id="PTHR43309:SF4">
    <property type="entry name" value="CARBOXYLTRANSFERASE DOMAIN-CONTAINING PROTEIN"/>
    <property type="match status" value="1"/>
</dbReference>
<protein>
    <submittedName>
        <fullName evidence="5">KipI antagonist</fullName>
    </submittedName>
</protein>
<keyword evidence="2" id="KW-0378">Hydrolase</keyword>
<evidence type="ECO:0000313" key="5">
    <source>
        <dbReference type="EMBL" id="CAB0150221.1"/>
    </source>
</evidence>
<keyword evidence="6" id="KW-1185">Reference proteome</keyword>
<dbReference type="InterPro" id="IPR003778">
    <property type="entry name" value="CT_A_B"/>
</dbReference>
<evidence type="ECO:0000313" key="6">
    <source>
        <dbReference type="Proteomes" id="UP000481517"/>
    </source>
</evidence>
<organism evidence="5 6">
    <name type="scientific">Pseudidiomarina piscicola</name>
    <dbReference type="NCBI Taxonomy" id="2614830"/>
    <lineage>
        <taxon>Bacteria</taxon>
        <taxon>Pseudomonadati</taxon>
        <taxon>Pseudomonadota</taxon>
        <taxon>Gammaproteobacteria</taxon>
        <taxon>Alteromonadales</taxon>
        <taxon>Idiomarinaceae</taxon>
        <taxon>Pseudidiomarina</taxon>
    </lineage>
</organism>
<keyword evidence="3" id="KW-0067">ATP-binding</keyword>
<dbReference type="InterPro" id="IPR029000">
    <property type="entry name" value="Cyclophilin-like_dom_sf"/>
</dbReference>
<name>A0A6S6WMR3_9GAMM</name>
<dbReference type="SMART" id="SM00797">
    <property type="entry name" value="AHS2"/>
    <property type="match status" value="1"/>
</dbReference>
<dbReference type="NCBIfam" id="TIGR00724">
    <property type="entry name" value="urea_amlyse_rel"/>
    <property type="match status" value="1"/>
</dbReference>
<proteinExistence type="predicted"/>
<keyword evidence="1" id="KW-0547">Nucleotide-binding</keyword>
<dbReference type="InterPro" id="IPR052708">
    <property type="entry name" value="PxpC"/>
</dbReference>
<evidence type="ECO:0000256" key="2">
    <source>
        <dbReference type="ARBA" id="ARBA00022801"/>
    </source>
</evidence>
<evidence type="ECO:0000259" key="4">
    <source>
        <dbReference type="SMART" id="SM00797"/>
    </source>
</evidence>
<dbReference type="Gene3D" id="2.40.100.10">
    <property type="entry name" value="Cyclophilin-like"/>
    <property type="match status" value="1"/>
</dbReference>
<dbReference type="AlphaFoldDB" id="A0A6S6WMR3"/>
<dbReference type="Proteomes" id="UP000481517">
    <property type="component" value="Unassembled WGS sequence"/>
</dbReference>
<dbReference type="PANTHER" id="PTHR43309">
    <property type="entry name" value="5-OXOPROLINASE SUBUNIT C"/>
    <property type="match status" value="1"/>
</dbReference>
<gene>
    <name evidence="5" type="primary">kipA</name>
    <name evidence="5" type="ORF">PSI9734_00781</name>
</gene>
<evidence type="ECO:0000256" key="1">
    <source>
        <dbReference type="ARBA" id="ARBA00022741"/>
    </source>
</evidence>
<dbReference type="SUPFAM" id="SSF50891">
    <property type="entry name" value="Cyclophilin-like"/>
    <property type="match status" value="1"/>
</dbReference>
<evidence type="ECO:0000256" key="3">
    <source>
        <dbReference type="ARBA" id="ARBA00022840"/>
    </source>
</evidence>
<dbReference type="RefSeq" id="WP_173919780.1">
    <property type="nucleotide sequence ID" value="NZ_CADCXY010000001.1"/>
</dbReference>
<accession>A0A6S6WMR3</accession>
<sequence>MTDGVRIEQPGLLATLQDLGRFGQQAQGVTEGGPMDERAFLWANRLLGNAFDAAQIEVTLGQFSLTFLRKTLFVVTGADYPLTLNKRPMKTWRVNQAQAGDTLTIGTNDSGLRCYVAVAGGFSAEPVLGSVATVVRDRLGGLSQQGTPLAAGDVIATLPSPEQTLESRRPSSRVMTAVPSRPTLSLIPAAQFQQFNAAARDLLVQQTYQVTAKQDRMGIRLQGPQPLTEVPGNMISEPLPIGSVQVPPDGQPIVMMNDHQTLGGYPKIGVLSWTARSLLAQLPAGRKFQFRWLPLDEAQRELRQVRRFFNILR</sequence>
<dbReference type="GO" id="GO:0016787">
    <property type="term" value="F:hydrolase activity"/>
    <property type="evidence" value="ECO:0007669"/>
    <property type="project" value="UniProtKB-KW"/>
</dbReference>
<dbReference type="EMBL" id="CADCXY010000001">
    <property type="protein sequence ID" value="CAB0150221.1"/>
    <property type="molecule type" value="Genomic_DNA"/>
</dbReference>
<reference evidence="5 6" key="1">
    <citation type="submission" date="2020-02" db="EMBL/GenBank/DDBJ databases">
        <authorList>
            <person name="Rodrigo-Torres L."/>
            <person name="Arahal R. D."/>
            <person name="Lucena T."/>
        </authorList>
    </citation>
    <scope>NUCLEOTIDE SEQUENCE [LARGE SCALE GENOMIC DNA]</scope>
    <source>
        <strain evidence="5 6">CECT 9734</strain>
    </source>
</reference>
<dbReference type="GO" id="GO:0005524">
    <property type="term" value="F:ATP binding"/>
    <property type="evidence" value="ECO:0007669"/>
    <property type="project" value="UniProtKB-KW"/>
</dbReference>
<feature type="domain" description="Carboxyltransferase" evidence="4">
    <location>
        <begin position="26"/>
        <end position="308"/>
    </location>
</feature>